<dbReference type="EMBL" id="JAPMOS010000023">
    <property type="protein sequence ID" value="KAJ4459025.1"/>
    <property type="molecule type" value="Genomic_DNA"/>
</dbReference>
<gene>
    <name evidence="2" type="ORF">PAPYR_5076</name>
</gene>
<evidence type="ECO:0000313" key="3">
    <source>
        <dbReference type="Proteomes" id="UP001141327"/>
    </source>
</evidence>
<reference evidence="2" key="1">
    <citation type="journal article" date="2022" name="bioRxiv">
        <title>Genomics of Preaxostyla Flagellates Illuminates Evolutionary Transitions and the Path Towards Mitochondrial Loss.</title>
        <authorList>
            <person name="Novak L.V.F."/>
            <person name="Treitli S.C."/>
            <person name="Pyrih J."/>
            <person name="Halakuc P."/>
            <person name="Pipaliya S.V."/>
            <person name="Vacek V."/>
            <person name="Brzon O."/>
            <person name="Soukal P."/>
            <person name="Eme L."/>
            <person name="Dacks J.B."/>
            <person name="Karnkowska A."/>
            <person name="Elias M."/>
            <person name="Hampl V."/>
        </authorList>
    </citation>
    <scope>NUCLEOTIDE SEQUENCE</scope>
    <source>
        <strain evidence="2">RCP-MX</strain>
    </source>
</reference>
<feature type="region of interest" description="Disordered" evidence="1">
    <location>
        <begin position="178"/>
        <end position="202"/>
    </location>
</feature>
<dbReference type="PANTHER" id="PTHR21580">
    <property type="entry name" value="SHIPPO-1-RELATED"/>
    <property type="match status" value="1"/>
</dbReference>
<accession>A0ABQ8UIG9</accession>
<dbReference type="InterPro" id="IPR051291">
    <property type="entry name" value="CIMAP"/>
</dbReference>
<organism evidence="2 3">
    <name type="scientific">Paratrimastix pyriformis</name>
    <dbReference type="NCBI Taxonomy" id="342808"/>
    <lineage>
        <taxon>Eukaryota</taxon>
        <taxon>Metamonada</taxon>
        <taxon>Preaxostyla</taxon>
        <taxon>Paratrimastigidae</taxon>
        <taxon>Paratrimastix</taxon>
    </lineage>
</organism>
<keyword evidence="3" id="KW-1185">Reference proteome</keyword>
<comment type="caution">
    <text evidence="2">The sequence shown here is derived from an EMBL/GenBank/DDBJ whole genome shotgun (WGS) entry which is preliminary data.</text>
</comment>
<sequence length="517" mass="55481">MAHIFRAKRILAVPSEATPTNIGPGTYTSSILERRHGEGYAPFSSRAERKITTAPEADIITPGPGSYLKDSHRPPKDQDHFSAFASKTTRFEKPRRRRGPPGPGAYDVGLPWEKDTHRVEPASKNPGGALAFPSVSRTNVPWWGDCPAPGAYNPEIAASPPAREGPSSVFVSAVQRDFQRKTEKSTPGPGYYKPRTPTFRRELPPNERVQHFGTTSKRLSALAGGSNPLHPAMPGPGAYEDPRIGLAKASFARMGLHAFDSAAPRFTNGSVAPAPGPGAYEPLMPATTIAAPKHRTMGGFGSTIERFPDVSAPPPPGAQPLRTIDQSKIVQDRPRSVRPLLDPSPTLPTSLTIDQSKIAMLPGPGAYADSHEAPVTMFRRLQPNSAFVSAQPRFVRPKQADLPAPGQYELQRDWARPRPDEGGGVPLPSAAFRSGAPRIVATTHSVAPGPGAYEVTSPPLEPPSFPRKEVFIAQSPRFLGSRIVSEVPGPGSYASSPPDALLKRTYNVTIANPHEGL</sequence>
<feature type="region of interest" description="Disordered" evidence="1">
    <location>
        <begin position="57"/>
        <end position="111"/>
    </location>
</feature>
<dbReference type="InterPro" id="IPR010736">
    <property type="entry name" value="SHIPPO-rpt"/>
</dbReference>
<dbReference type="PANTHER" id="PTHR21580:SF60">
    <property type="entry name" value="SPERM-TAIL PG-RICH REPEAT-CONTAINING PROTEIN 2"/>
    <property type="match status" value="1"/>
</dbReference>
<protein>
    <submittedName>
        <fullName evidence="2">Uncharacterized protein</fullName>
    </submittedName>
</protein>
<dbReference type="Pfam" id="PF07004">
    <property type="entry name" value="SHIPPO-rpt"/>
    <property type="match status" value="5"/>
</dbReference>
<proteinExistence type="predicted"/>
<feature type="region of interest" description="Disordered" evidence="1">
    <location>
        <begin position="445"/>
        <end position="467"/>
    </location>
</feature>
<feature type="compositionally biased region" description="Basic and acidic residues" evidence="1">
    <location>
        <begin position="69"/>
        <end position="80"/>
    </location>
</feature>
<evidence type="ECO:0000313" key="2">
    <source>
        <dbReference type="EMBL" id="KAJ4459025.1"/>
    </source>
</evidence>
<dbReference type="Proteomes" id="UP001141327">
    <property type="component" value="Unassembled WGS sequence"/>
</dbReference>
<evidence type="ECO:0000256" key="1">
    <source>
        <dbReference type="SAM" id="MobiDB-lite"/>
    </source>
</evidence>
<name>A0ABQ8UIG9_9EUKA</name>